<evidence type="ECO:0000256" key="3">
    <source>
        <dbReference type="ARBA" id="ARBA00022989"/>
    </source>
</evidence>
<feature type="transmembrane region" description="Helical" evidence="5">
    <location>
        <begin position="26"/>
        <end position="49"/>
    </location>
</feature>
<keyword evidence="6" id="KW-1185">Reference proteome</keyword>
<dbReference type="WBParaSite" id="nRc.2.0.1.t28228-RA">
    <property type="protein sequence ID" value="nRc.2.0.1.t28228-RA"/>
    <property type="gene ID" value="nRc.2.0.1.g28228"/>
</dbReference>
<dbReference type="OMA" id="VFMINRF"/>
<protein>
    <submittedName>
        <fullName evidence="7">Uncharacterized protein</fullName>
    </submittedName>
</protein>
<evidence type="ECO:0000313" key="6">
    <source>
        <dbReference type="Proteomes" id="UP000887565"/>
    </source>
</evidence>
<sequence>MFYRFASVGMRAIISKQVSDHEQGQIFAFVALAEGACFLLSSAIFNVFFPFTLQFFAELSFVILAIIAAIPLIGLLYVYRLQNLNRHDRLDVNQ</sequence>
<dbReference type="GO" id="GO:0016020">
    <property type="term" value="C:membrane"/>
    <property type="evidence" value="ECO:0007669"/>
    <property type="project" value="UniProtKB-SubCell"/>
</dbReference>
<evidence type="ECO:0000256" key="2">
    <source>
        <dbReference type="ARBA" id="ARBA00022692"/>
    </source>
</evidence>
<dbReference type="PANTHER" id="PTHR23507">
    <property type="entry name" value="ZGC:174356"/>
    <property type="match status" value="1"/>
</dbReference>
<keyword evidence="4 5" id="KW-0472">Membrane</keyword>
<reference evidence="7" key="1">
    <citation type="submission" date="2022-11" db="UniProtKB">
        <authorList>
            <consortium name="WormBaseParasite"/>
        </authorList>
    </citation>
    <scope>IDENTIFICATION</scope>
</reference>
<keyword evidence="2 5" id="KW-0812">Transmembrane</keyword>
<dbReference type="SUPFAM" id="SSF103473">
    <property type="entry name" value="MFS general substrate transporter"/>
    <property type="match status" value="1"/>
</dbReference>
<comment type="subcellular location">
    <subcellularLocation>
        <location evidence="1">Membrane</location>
        <topology evidence="1">Multi-pass membrane protein</topology>
    </subcellularLocation>
</comment>
<evidence type="ECO:0000313" key="7">
    <source>
        <dbReference type="WBParaSite" id="nRc.2.0.1.t28228-RA"/>
    </source>
</evidence>
<feature type="transmembrane region" description="Helical" evidence="5">
    <location>
        <begin position="55"/>
        <end position="79"/>
    </location>
</feature>
<dbReference type="GO" id="GO:0022857">
    <property type="term" value="F:transmembrane transporter activity"/>
    <property type="evidence" value="ECO:0007669"/>
    <property type="project" value="TreeGrafter"/>
</dbReference>
<dbReference type="InterPro" id="IPR036259">
    <property type="entry name" value="MFS_trans_sf"/>
</dbReference>
<dbReference type="PANTHER" id="PTHR23507:SF27">
    <property type="entry name" value="SOLUTE CARRIER FAMILY RELATED"/>
    <property type="match status" value="1"/>
</dbReference>
<evidence type="ECO:0000256" key="1">
    <source>
        <dbReference type="ARBA" id="ARBA00004141"/>
    </source>
</evidence>
<organism evidence="6 7">
    <name type="scientific">Romanomermis culicivorax</name>
    <name type="common">Nematode worm</name>
    <dbReference type="NCBI Taxonomy" id="13658"/>
    <lineage>
        <taxon>Eukaryota</taxon>
        <taxon>Metazoa</taxon>
        <taxon>Ecdysozoa</taxon>
        <taxon>Nematoda</taxon>
        <taxon>Enoplea</taxon>
        <taxon>Dorylaimia</taxon>
        <taxon>Mermithida</taxon>
        <taxon>Mermithoidea</taxon>
        <taxon>Mermithidae</taxon>
        <taxon>Romanomermis</taxon>
    </lineage>
</organism>
<accession>A0A915JQ50</accession>
<dbReference type="AlphaFoldDB" id="A0A915JQ50"/>
<keyword evidence="3 5" id="KW-1133">Transmembrane helix</keyword>
<dbReference type="Proteomes" id="UP000887565">
    <property type="component" value="Unplaced"/>
</dbReference>
<proteinExistence type="predicted"/>
<evidence type="ECO:0000256" key="4">
    <source>
        <dbReference type="ARBA" id="ARBA00023136"/>
    </source>
</evidence>
<evidence type="ECO:0000256" key="5">
    <source>
        <dbReference type="SAM" id="Phobius"/>
    </source>
</evidence>
<name>A0A915JQ50_ROMCU</name>